<keyword evidence="1" id="KW-0812">Transmembrane</keyword>
<reference evidence="2 3" key="1">
    <citation type="journal article" date="2019" name="Nat. Ecol. Evol.">
        <title>Megaphylogeny resolves global patterns of mushroom evolution.</title>
        <authorList>
            <person name="Varga T."/>
            <person name="Krizsan K."/>
            <person name="Foldi C."/>
            <person name="Dima B."/>
            <person name="Sanchez-Garcia M."/>
            <person name="Sanchez-Ramirez S."/>
            <person name="Szollosi G.J."/>
            <person name="Szarkandi J.G."/>
            <person name="Papp V."/>
            <person name="Albert L."/>
            <person name="Andreopoulos W."/>
            <person name="Angelini C."/>
            <person name="Antonin V."/>
            <person name="Barry K.W."/>
            <person name="Bougher N.L."/>
            <person name="Buchanan P."/>
            <person name="Buyck B."/>
            <person name="Bense V."/>
            <person name="Catcheside P."/>
            <person name="Chovatia M."/>
            <person name="Cooper J."/>
            <person name="Damon W."/>
            <person name="Desjardin D."/>
            <person name="Finy P."/>
            <person name="Geml J."/>
            <person name="Haridas S."/>
            <person name="Hughes K."/>
            <person name="Justo A."/>
            <person name="Karasinski D."/>
            <person name="Kautmanova I."/>
            <person name="Kiss B."/>
            <person name="Kocsube S."/>
            <person name="Kotiranta H."/>
            <person name="LaButti K.M."/>
            <person name="Lechner B.E."/>
            <person name="Liimatainen K."/>
            <person name="Lipzen A."/>
            <person name="Lukacs Z."/>
            <person name="Mihaltcheva S."/>
            <person name="Morgado L.N."/>
            <person name="Niskanen T."/>
            <person name="Noordeloos M.E."/>
            <person name="Ohm R.A."/>
            <person name="Ortiz-Santana B."/>
            <person name="Ovrebo C."/>
            <person name="Racz N."/>
            <person name="Riley R."/>
            <person name="Savchenko A."/>
            <person name="Shiryaev A."/>
            <person name="Soop K."/>
            <person name="Spirin V."/>
            <person name="Szebenyi C."/>
            <person name="Tomsovsky M."/>
            <person name="Tulloss R.E."/>
            <person name="Uehling J."/>
            <person name="Grigoriev I.V."/>
            <person name="Vagvolgyi C."/>
            <person name="Papp T."/>
            <person name="Martin F.M."/>
            <person name="Miettinen O."/>
            <person name="Hibbett D.S."/>
            <person name="Nagy L.G."/>
        </authorList>
    </citation>
    <scope>NUCLEOTIDE SEQUENCE [LARGE SCALE GENOMIC DNA]</scope>
    <source>
        <strain evidence="2 3">CBS 962.96</strain>
    </source>
</reference>
<organism evidence="2 3">
    <name type="scientific">Dendrothele bispora (strain CBS 962.96)</name>
    <dbReference type="NCBI Taxonomy" id="1314807"/>
    <lineage>
        <taxon>Eukaryota</taxon>
        <taxon>Fungi</taxon>
        <taxon>Dikarya</taxon>
        <taxon>Basidiomycota</taxon>
        <taxon>Agaricomycotina</taxon>
        <taxon>Agaricomycetes</taxon>
        <taxon>Agaricomycetidae</taxon>
        <taxon>Agaricales</taxon>
        <taxon>Agaricales incertae sedis</taxon>
        <taxon>Dendrothele</taxon>
    </lineage>
</organism>
<keyword evidence="1" id="KW-0472">Membrane</keyword>
<keyword evidence="1" id="KW-1133">Transmembrane helix</keyword>
<name>A0A4S8MRL1_DENBC</name>
<dbReference type="EMBL" id="ML179052">
    <property type="protein sequence ID" value="THV04994.1"/>
    <property type="molecule type" value="Genomic_DNA"/>
</dbReference>
<keyword evidence="3" id="KW-1185">Reference proteome</keyword>
<protein>
    <submittedName>
        <fullName evidence="2">Uncharacterized protein</fullName>
    </submittedName>
</protein>
<proteinExistence type="predicted"/>
<feature type="transmembrane region" description="Helical" evidence="1">
    <location>
        <begin position="30"/>
        <end position="51"/>
    </location>
</feature>
<sequence length="56" mass="6351">MDGFLSLIFGVLSSITVIILYLWIFEEIFIQIFITCLVGLVILSLLMFSFLSNCLS</sequence>
<feature type="transmembrane region" description="Helical" evidence="1">
    <location>
        <begin position="7"/>
        <end position="24"/>
    </location>
</feature>
<dbReference type="Proteomes" id="UP000297245">
    <property type="component" value="Unassembled WGS sequence"/>
</dbReference>
<evidence type="ECO:0000313" key="3">
    <source>
        <dbReference type="Proteomes" id="UP000297245"/>
    </source>
</evidence>
<evidence type="ECO:0000313" key="2">
    <source>
        <dbReference type="EMBL" id="THV04994.1"/>
    </source>
</evidence>
<gene>
    <name evidence="2" type="ORF">K435DRAFT_150313</name>
</gene>
<accession>A0A4S8MRL1</accession>
<dbReference type="AlphaFoldDB" id="A0A4S8MRL1"/>
<evidence type="ECO:0000256" key="1">
    <source>
        <dbReference type="SAM" id="Phobius"/>
    </source>
</evidence>